<evidence type="ECO:0000313" key="3">
    <source>
        <dbReference type="Proteomes" id="UP001597040"/>
    </source>
</evidence>
<dbReference type="Gene3D" id="3.40.50.10540">
    <property type="entry name" value="Crotonobetainyl-coa:carnitine coa-transferase, domain 1"/>
    <property type="match status" value="1"/>
</dbReference>
<dbReference type="PANTHER" id="PTHR48207:SF3">
    <property type="entry name" value="SUCCINATE--HYDROXYMETHYLGLUTARATE COA-TRANSFERASE"/>
    <property type="match status" value="1"/>
</dbReference>
<keyword evidence="1 2" id="KW-0808">Transferase</keyword>
<organism evidence="2 3">
    <name type="scientific">Virgibacillus byunsanensis</name>
    <dbReference type="NCBI Taxonomy" id="570945"/>
    <lineage>
        <taxon>Bacteria</taxon>
        <taxon>Bacillati</taxon>
        <taxon>Bacillota</taxon>
        <taxon>Bacilli</taxon>
        <taxon>Bacillales</taxon>
        <taxon>Bacillaceae</taxon>
        <taxon>Virgibacillus</taxon>
    </lineage>
</organism>
<keyword evidence="3" id="KW-1185">Reference proteome</keyword>
<reference evidence="3" key="1">
    <citation type="journal article" date="2019" name="Int. J. Syst. Evol. Microbiol.">
        <title>The Global Catalogue of Microorganisms (GCM) 10K type strain sequencing project: providing services to taxonomists for standard genome sequencing and annotation.</title>
        <authorList>
            <consortium name="The Broad Institute Genomics Platform"/>
            <consortium name="The Broad Institute Genome Sequencing Center for Infectious Disease"/>
            <person name="Wu L."/>
            <person name="Ma J."/>
        </authorList>
    </citation>
    <scope>NUCLEOTIDE SEQUENCE [LARGE SCALE GENOMIC DNA]</scope>
    <source>
        <strain evidence="3">CCUG 56754</strain>
    </source>
</reference>
<dbReference type="Gene3D" id="3.30.1540.10">
    <property type="entry name" value="formyl-coa transferase, domain 3"/>
    <property type="match status" value="1"/>
</dbReference>
<dbReference type="SUPFAM" id="SSF89796">
    <property type="entry name" value="CoA-transferase family III (CaiB/BaiF)"/>
    <property type="match status" value="1"/>
</dbReference>
<dbReference type="RefSeq" id="WP_390359294.1">
    <property type="nucleotide sequence ID" value="NZ_JBHTKJ010000007.1"/>
</dbReference>
<sequence>MAGPLDGTKVVDITTNISGPSLTMILADLGAEVIKIERSGTGDDSRRMGPMWNGEGAFFLQINRNKRSIVVDLKKEDGKRIVKRFVKEADVFVENFRFGKAEQLGLGYEDLKELNPQLIYASINAYGNKGPMKEKPGYDAVVQADTGIMGMNGTENSEISRVPVSILDQGSAIWGALAVVSAILSRNRIETGQKVETSLYETGVFWSSYNLMSHLVTGEEPKKMGSNHAAFTPYGVFQTATEPIMIGVSNDQLFKKLCVALEKEMWSEDDRFRHNQQRITNRNELNYEIEKVLKSQEATYWADKLDLNGVPSAIIRKISDVATNEQTEQLSMLQDVEHSTIDNLKLYRLPISFSGNSTSLRKGPPLLGEDTKDILKEFGYDEVSIKHFIKSGVVNS</sequence>
<dbReference type="InterPro" id="IPR003673">
    <property type="entry name" value="CoA-Trfase_fam_III"/>
</dbReference>
<comment type="caution">
    <text evidence="2">The sequence shown here is derived from an EMBL/GenBank/DDBJ whole genome shotgun (WGS) entry which is preliminary data.</text>
</comment>
<dbReference type="Pfam" id="PF02515">
    <property type="entry name" value="CoA_transf_3"/>
    <property type="match status" value="1"/>
</dbReference>
<accession>A0ABW3LH26</accession>
<dbReference type="InterPro" id="IPR023606">
    <property type="entry name" value="CoA-Trfase_III_dom_1_sf"/>
</dbReference>
<dbReference type="EMBL" id="JBHTKJ010000007">
    <property type="protein sequence ID" value="MFD1037332.1"/>
    <property type="molecule type" value="Genomic_DNA"/>
</dbReference>
<evidence type="ECO:0000313" key="2">
    <source>
        <dbReference type="EMBL" id="MFD1037332.1"/>
    </source>
</evidence>
<dbReference type="Proteomes" id="UP001597040">
    <property type="component" value="Unassembled WGS sequence"/>
</dbReference>
<dbReference type="PANTHER" id="PTHR48207">
    <property type="entry name" value="SUCCINATE--HYDROXYMETHYLGLUTARATE COA-TRANSFERASE"/>
    <property type="match status" value="1"/>
</dbReference>
<protein>
    <submittedName>
        <fullName evidence="2">CaiB/BaiF CoA transferase family protein</fullName>
    </submittedName>
</protein>
<gene>
    <name evidence="2" type="ORF">ACFQ3N_02690</name>
</gene>
<proteinExistence type="predicted"/>
<dbReference type="InterPro" id="IPR050483">
    <property type="entry name" value="CoA-transferase_III_domain"/>
</dbReference>
<evidence type="ECO:0000256" key="1">
    <source>
        <dbReference type="ARBA" id="ARBA00022679"/>
    </source>
</evidence>
<dbReference type="GO" id="GO:0016740">
    <property type="term" value="F:transferase activity"/>
    <property type="evidence" value="ECO:0007669"/>
    <property type="project" value="UniProtKB-KW"/>
</dbReference>
<name>A0ABW3LH26_9BACI</name>
<dbReference type="InterPro" id="IPR044855">
    <property type="entry name" value="CoA-Trfase_III_dom3_sf"/>
</dbReference>